<evidence type="ECO:0000256" key="12">
    <source>
        <dbReference type="NCBIfam" id="TIGR00416"/>
    </source>
</evidence>
<protein>
    <recommendedName>
        <fullName evidence="11 12">DNA repair protein RadA</fullName>
    </recommendedName>
</protein>
<keyword evidence="6 13" id="KW-0862">Zinc</keyword>
<dbReference type="InterPro" id="IPR003593">
    <property type="entry name" value="AAA+_ATPase"/>
</dbReference>
<dbReference type="Gene3D" id="3.30.230.10">
    <property type="match status" value="1"/>
</dbReference>
<keyword evidence="7 11" id="KW-0067">ATP-binding</keyword>
<dbReference type="GO" id="GO:0008270">
    <property type="term" value="F:zinc ion binding"/>
    <property type="evidence" value="ECO:0007669"/>
    <property type="project" value="UniProtKB-KW"/>
</dbReference>
<dbReference type="InterPro" id="IPR041166">
    <property type="entry name" value="Rubredoxin_2"/>
</dbReference>
<evidence type="ECO:0000256" key="4">
    <source>
        <dbReference type="ARBA" id="ARBA00022771"/>
    </source>
</evidence>
<dbReference type="GO" id="GO:0000725">
    <property type="term" value="P:recombinational repair"/>
    <property type="evidence" value="ECO:0007669"/>
    <property type="project" value="UniProtKB-UniRule"/>
</dbReference>
<proteinExistence type="inferred from homology"/>
<dbReference type="CDD" id="cd01121">
    <property type="entry name" value="RadA_SMS_N"/>
    <property type="match status" value="1"/>
</dbReference>
<dbReference type="Pfam" id="PF18073">
    <property type="entry name" value="Zn_ribbon_LapB"/>
    <property type="match status" value="1"/>
</dbReference>
<dbReference type="GO" id="GO:0016787">
    <property type="term" value="F:hydrolase activity"/>
    <property type="evidence" value="ECO:0007669"/>
    <property type="project" value="UniProtKB-KW"/>
</dbReference>
<dbReference type="GO" id="GO:0003684">
    <property type="term" value="F:damaged DNA binding"/>
    <property type="evidence" value="ECO:0007669"/>
    <property type="project" value="InterPro"/>
</dbReference>
<keyword evidence="2 11" id="KW-0547">Nucleotide-binding</keyword>
<dbReference type="GO" id="GO:0140664">
    <property type="term" value="F:ATP-dependent DNA damage sensor activity"/>
    <property type="evidence" value="ECO:0007669"/>
    <property type="project" value="InterPro"/>
</dbReference>
<dbReference type="HAMAP" id="MF_01498">
    <property type="entry name" value="RadA_bact"/>
    <property type="match status" value="1"/>
</dbReference>
<evidence type="ECO:0000256" key="11">
    <source>
        <dbReference type="HAMAP-Rule" id="MF_01498"/>
    </source>
</evidence>
<feature type="region of interest" description="Disordered" evidence="14">
    <location>
        <begin position="41"/>
        <end position="79"/>
    </location>
</feature>
<evidence type="ECO:0000256" key="13">
    <source>
        <dbReference type="RuleBase" id="RU003555"/>
    </source>
</evidence>
<dbReference type="Pfam" id="PF13481">
    <property type="entry name" value="AAA_25"/>
    <property type="match status" value="1"/>
</dbReference>
<evidence type="ECO:0000256" key="6">
    <source>
        <dbReference type="ARBA" id="ARBA00022833"/>
    </source>
</evidence>
<dbReference type="RefSeq" id="WP_249287246.1">
    <property type="nucleotide sequence ID" value="NZ_JACRWC010000098.1"/>
</dbReference>
<feature type="region of interest" description="Lon-protease-like" evidence="11">
    <location>
        <begin position="366"/>
        <end position="480"/>
    </location>
</feature>
<keyword evidence="8 11" id="KW-0346">Stress response</keyword>
<keyword evidence="5" id="KW-0378">Hydrolase</keyword>
<keyword evidence="4 13" id="KW-0863">Zinc-finger</keyword>
<keyword evidence="9 11" id="KW-0238">DNA-binding</keyword>
<dbReference type="InterPro" id="IPR014721">
    <property type="entry name" value="Ribsml_uS5_D2-typ_fold_subgr"/>
</dbReference>
<evidence type="ECO:0000313" key="17">
    <source>
        <dbReference type="Proteomes" id="UP000644115"/>
    </source>
</evidence>
<dbReference type="NCBIfam" id="TIGR00416">
    <property type="entry name" value="sms"/>
    <property type="match status" value="1"/>
</dbReference>
<dbReference type="GO" id="GO:0005829">
    <property type="term" value="C:cytosol"/>
    <property type="evidence" value="ECO:0007669"/>
    <property type="project" value="TreeGrafter"/>
</dbReference>
<feature type="binding site" evidence="11">
    <location>
        <begin position="109"/>
        <end position="116"/>
    </location>
    <ligand>
        <name>ATP</name>
        <dbReference type="ChEBI" id="CHEBI:30616"/>
    </ligand>
</feature>
<keyword evidence="1 11" id="KW-0479">Metal-binding</keyword>
<dbReference type="InterPro" id="IPR020568">
    <property type="entry name" value="Ribosomal_Su5_D2-typ_SF"/>
</dbReference>
<comment type="similarity">
    <text evidence="11 13">Belongs to the RecA family. RadA subfamily.</text>
</comment>
<comment type="function">
    <text evidence="11">Plays a role in repairing double-strand DNA breaks, probably involving stabilizing or processing branched DNA or blocked replication forks.</text>
</comment>
<dbReference type="InterPro" id="IPR004504">
    <property type="entry name" value="DNA_repair_RadA"/>
</dbReference>
<dbReference type="SMART" id="SM00382">
    <property type="entry name" value="AAA"/>
    <property type="match status" value="1"/>
</dbReference>
<feature type="short sequence motif" description="RadA KNRFG motif" evidence="11">
    <location>
        <begin position="267"/>
        <end position="271"/>
    </location>
</feature>
<comment type="caution">
    <text evidence="16">The sequence shown here is derived from an EMBL/GenBank/DDBJ whole genome shotgun (WGS) entry which is preliminary data.</text>
</comment>
<keyword evidence="3 11" id="KW-0227">DNA damage</keyword>
<accession>A0A923NGU3</accession>
<keyword evidence="10 11" id="KW-0234">DNA repair</keyword>
<evidence type="ECO:0000256" key="7">
    <source>
        <dbReference type="ARBA" id="ARBA00022840"/>
    </source>
</evidence>
<dbReference type="PANTHER" id="PTHR32472:SF10">
    <property type="entry name" value="DNA REPAIR PROTEIN RADA-LIKE PROTEIN"/>
    <property type="match status" value="1"/>
</dbReference>
<evidence type="ECO:0000256" key="10">
    <source>
        <dbReference type="ARBA" id="ARBA00023204"/>
    </source>
</evidence>
<dbReference type="InterPro" id="IPR027417">
    <property type="entry name" value="P-loop_NTPase"/>
</dbReference>
<evidence type="ECO:0000313" key="16">
    <source>
        <dbReference type="EMBL" id="MBC5999870.1"/>
    </source>
</evidence>
<sequence length="480" mass="51751">MAKKGKTIFVCQECGYESTKWMGRCICGAWNSMVEEKQIDLNTDDKRRRTGTAASVKGTTEGGGRAAGKPSRLSQVTSGETSRIDTGIGELNRVLGGGLVPGSLTLISGEPGIGKSTIIIQAAAHIAASKGTVLYVSGEESEEQIKIRADRVCDKLPEDLYILAETNIDVIAEACQQLNPVFLIIDSIQTMYTSDIESAPGSVSQVRTCGNELMRIGKMHGIPVFIVAHVTKSGDLAGPRIVEHMVDCVLSFTGDRSHEMRILRAQKNRFGTTSEIGAFEMAQQGLMEIENLSGTLLEEMEKDSEGAVVTAVYEGTRPLVLEVQALTSQANIGFARRTALGVDNSRLSMILAVLEKKMGLSLINQDVYVNIVGGIRPEGTYTDLAVALAVYSSYRGKALGSSTLAFGEIGLTGDLRAVQNGEKILREAGHLGFERVVLPIRNAERLKKTLASINKERQAKGMQPVKMVGIKNIAEVQKLF</sequence>
<dbReference type="Gene3D" id="3.40.50.300">
    <property type="entry name" value="P-loop containing nucleotide triphosphate hydrolases"/>
    <property type="match status" value="1"/>
</dbReference>
<evidence type="ECO:0000256" key="2">
    <source>
        <dbReference type="ARBA" id="ARBA00022741"/>
    </source>
</evidence>
<evidence type="ECO:0000256" key="5">
    <source>
        <dbReference type="ARBA" id="ARBA00022801"/>
    </source>
</evidence>
<dbReference type="SUPFAM" id="SSF52540">
    <property type="entry name" value="P-loop containing nucleoside triphosphate hydrolases"/>
    <property type="match status" value="1"/>
</dbReference>
<comment type="domain">
    <text evidence="11">The middle region has homology to RecA with ATPase motifs including the RadA KNRFG motif, while the C-terminus is homologous to Lon protease.</text>
</comment>
<gene>
    <name evidence="11 16" type="primary">radA</name>
    <name evidence="16" type="ORF">H8876_07650</name>
</gene>
<dbReference type="InterPro" id="IPR020588">
    <property type="entry name" value="RecA_ATP-bd"/>
</dbReference>
<name>A0A923NGU3_9FIRM</name>
<evidence type="ECO:0000256" key="1">
    <source>
        <dbReference type="ARBA" id="ARBA00022723"/>
    </source>
</evidence>
<comment type="function">
    <text evidence="13">DNA-dependent ATPase involved in processing of recombination intermediates, plays a role in repairing DNA breaks. Stimulates the branch migration of RecA-mediated strand transfer reactions, allowing the 3' invading strand to extend heteroduplex DNA faster. Binds ssDNA in the presence of ADP but not other nucleotides, has ATPase activity that is stimulated by ssDNA and various branched DNA structures, but inhibited by SSB. Does not have RecA's homology-searching function.</text>
</comment>
<organism evidence="16 17">
    <name type="scientific">Lentihominibacter faecis</name>
    <dbReference type="NCBI Taxonomy" id="2764712"/>
    <lineage>
        <taxon>Bacteria</taxon>
        <taxon>Bacillati</taxon>
        <taxon>Bacillota</taxon>
        <taxon>Clostridia</taxon>
        <taxon>Peptostreptococcales</taxon>
        <taxon>Anaerovoracaceae</taxon>
        <taxon>Lentihominibacter</taxon>
    </lineage>
</organism>
<dbReference type="PROSITE" id="PS50162">
    <property type="entry name" value="RECA_2"/>
    <property type="match status" value="1"/>
</dbReference>
<dbReference type="AlphaFoldDB" id="A0A923NGU3"/>
<dbReference type="SUPFAM" id="SSF54211">
    <property type="entry name" value="Ribosomal protein S5 domain 2-like"/>
    <property type="match status" value="1"/>
</dbReference>
<dbReference type="Pfam" id="PF13541">
    <property type="entry name" value="ChlI"/>
    <property type="match status" value="1"/>
</dbReference>
<keyword evidence="17" id="KW-1185">Reference proteome</keyword>
<feature type="domain" description="RecA family profile 1" evidence="15">
    <location>
        <begin position="80"/>
        <end position="230"/>
    </location>
</feature>
<reference evidence="16" key="1">
    <citation type="submission" date="2020-08" db="EMBL/GenBank/DDBJ databases">
        <authorList>
            <person name="Liu C."/>
            <person name="Sun Q."/>
        </authorList>
    </citation>
    <scope>NUCLEOTIDE SEQUENCE</scope>
    <source>
        <strain evidence="16">BX16</strain>
    </source>
</reference>
<dbReference type="FunFam" id="3.40.50.300:FF:000050">
    <property type="entry name" value="DNA repair protein RadA"/>
    <property type="match status" value="1"/>
</dbReference>
<evidence type="ECO:0000256" key="9">
    <source>
        <dbReference type="ARBA" id="ARBA00023125"/>
    </source>
</evidence>
<dbReference type="PRINTS" id="PR01874">
    <property type="entry name" value="DNAREPAIRADA"/>
</dbReference>
<dbReference type="EMBL" id="JACRWC010000098">
    <property type="protein sequence ID" value="MBC5999870.1"/>
    <property type="molecule type" value="Genomic_DNA"/>
</dbReference>
<dbReference type="Proteomes" id="UP000644115">
    <property type="component" value="Unassembled WGS sequence"/>
</dbReference>
<evidence type="ECO:0000256" key="8">
    <source>
        <dbReference type="ARBA" id="ARBA00023016"/>
    </source>
</evidence>
<evidence type="ECO:0000256" key="14">
    <source>
        <dbReference type="SAM" id="MobiDB-lite"/>
    </source>
</evidence>
<dbReference type="PANTHER" id="PTHR32472">
    <property type="entry name" value="DNA REPAIR PROTEIN RADA"/>
    <property type="match status" value="1"/>
</dbReference>
<evidence type="ECO:0000259" key="15">
    <source>
        <dbReference type="PROSITE" id="PS50162"/>
    </source>
</evidence>
<evidence type="ECO:0000256" key="3">
    <source>
        <dbReference type="ARBA" id="ARBA00022763"/>
    </source>
</evidence>
<dbReference type="GO" id="GO:0005524">
    <property type="term" value="F:ATP binding"/>
    <property type="evidence" value="ECO:0007669"/>
    <property type="project" value="UniProtKB-UniRule"/>
</dbReference>